<evidence type="ECO:0000313" key="3">
    <source>
        <dbReference type="EMBL" id="MBZ2195631.1"/>
    </source>
</evidence>
<dbReference type="SUPFAM" id="SSF54106">
    <property type="entry name" value="LysM domain"/>
    <property type="match status" value="3"/>
</dbReference>
<feature type="compositionally biased region" description="Low complexity" evidence="1">
    <location>
        <begin position="185"/>
        <end position="212"/>
    </location>
</feature>
<dbReference type="Gene3D" id="3.10.350.10">
    <property type="entry name" value="LysM domain"/>
    <property type="match status" value="3"/>
</dbReference>
<feature type="region of interest" description="Disordered" evidence="1">
    <location>
        <begin position="1"/>
        <end position="34"/>
    </location>
</feature>
<comment type="caution">
    <text evidence="3">The sequence shown here is derived from an EMBL/GenBank/DDBJ whole genome shotgun (WGS) entry which is preliminary data.</text>
</comment>
<accession>A0ABS7S5K5</accession>
<dbReference type="PANTHER" id="PTHR33734">
    <property type="entry name" value="LYSM DOMAIN-CONTAINING GPI-ANCHORED PROTEIN 2"/>
    <property type="match status" value="1"/>
</dbReference>
<dbReference type="InterPro" id="IPR023346">
    <property type="entry name" value="Lysozyme-like_dom_sf"/>
</dbReference>
<evidence type="ECO:0000313" key="4">
    <source>
        <dbReference type="Proteomes" id="UP000826651"/>
    </source>
</evidence>
<dbReference type="InterPro" id="IPR008258">
    <property type="entry name" value="Transglycosylase_SLT_dom_1"/>
</dbReference>
<organism evidence="3 4">
    <name type="scientific">Occultella gossypii</name>
    <dbReference type="NCBI Taxonomy" id="2800820"/>
    <lineage>
        <taxon>Bacteria</taxon>
        <taxon>Bacillati</taxon>
        <taxon>Actinomycetota</taxon>
        <taxon>Actinomycetes</taxon>
        <taxon>Micrococcales</taxon>
        <taxon>Ruaniaceae</taxon>
        <taxon>Occultella</taxon>
    </lineage>
</organism>
<gene>
    <name evidence="3" type="ORF">KCQ71_05660</name>
</gene>
<feature type="domain" description="LysM" evidence="2">
    <location>
        <begin position="68"/>
        <end position="112"/>
    </location>
</feature>
<dbReference type="CDD" id="cd00118">
    <property type="entry name" value="LysM"/>
    <property type="match status" value="3"/>
</dbReference>
<keyword evidence="4" id="KW-1185">Reference proteome</keyword>
<feature type="domain" description="LysM" evidence="2">
    <location>
        <begin position="138"/>
        <end position="182"/>
    </location>
</feature>
<name>A0ABS7S5K5_9MICO</name>
<protein>
    <submittedName>
        <fullName evidence="3">LysM peptidoglycan-binding domain-containing protein</fullName>
    </submittedName>
</protein>
<feature type="domain" description="LysM" evidence="2">
    <location>
        <begin position="211"/>
        <end position="255"/>
    </location>
</feature>
<dbReference type="SMART" id="SM00257">
    <property type="entry name" value="LysM"/>
    <property type="match status" value="3"/>
</dbReference>
<evidence type="ECO:0000256" key="1">
    <source>
        <dbReference type="SAM" id="MobiDB-lite"/>
    </source>
</evidence>
<dbReference type="PROSITE" id="PS51782">
    <property type="entry name" value="LYSM"/>
    <property type="match status" value="3"/>
</dbReference>
<dbReference type="PANTHER" id="PTHR33734:SF22">
    <property type="entry name" value="MEMBRANE-BOUND LYTIC MUREIN TRANSGLYCOSYLASE D"/>
    <property type="match status" value="1"/>
</dbReference>
<dbReference type="Gene3D" id="1.10.530.10">
    <property type="match status" value="1"/>
</dbReference>
<dbReference type="Proteomes" id="UP000826651">
    <property type="component" value="Unassembled WGS sequence"/>
</dbReference>
<sequence length="420" mass="42350">MGLASSVAPAAAQPHSEEQPQRSPGNVPAHLLGKNDGRATRITTESAGAGLSPTLRTVAPAPRAAGDSLYTVRAGDTVGHLALRFDVPVSAIVSANGLNSRAIIRIGQTLTIPGASTGSSSSAPSSRAPAAPVTSGGSSYTVTSGDTVSRIAARHGTTVSAIVSANGLDSRALIRIGQTLTIPGSGASSGGASSTPAAAPTRAAPAPSGGSSHTVRSGETVSGIASRYGTTASAIVSANGLDSRALIRIGQTLTIPGSTQLVPNTFLHYTYSDDVNAAANANAATLLSVSVPSRAAMQEMIRTTAVSMGVDPALALAVAQQESGFNMRAVSPANAVGVMQVIPSSGVWASDLVGRQLNLLDPQDNVTAGVAILRALIRTAPDMQSAIGGYYQGLGSVSRNGLYDDTRRYVANVQTLMARY</sequence>
<dbReference type="EMBL" id="JAGSHT010000005">
    <property type="protein sequence ID" value="MBZ2195631.1"/>
    <property type="molecule type" value="Genomic_DNA"/>
</dbReference>
<dbReference type="InterPro" id="IPR018392">
    <property type="entry name" value="LysM"/>
</dbReference>
<proteinExistence type="predicted"/>
<dbReference type="SUPFAM" id="SSF53955">
    <property type="entry name" value="Lysozyme-like"/>
    <property type="match status" value="1"/>
</dbReference>
<dbReference type="Pfam" id="PF01476">
    <property type="entry name" value="LysM"/>
    <property type="match status" value="3"/>
</dbReference>
<feature type="region of interest" description="Disordered" evidence="1">
    <location>
        <begin position="115"/>
        <end position="142"/>
    </location>
</feature>
<reference evidence="3 4" key="1">
    <citation type="submission" date="2021-04" db="EMBL/GenBank/DDBJ databases">
        <title>Ruania sp. nov., isolated from sandy soil of mangrove forest.</title>
        <authorList>
            <person name="Ge X."/>
            <person name="Huang R."/>
            <person name="Liu W."/>
        </authorList>
    </citation>
    <scope>NUCLEOTIDE SEQUENCE [LARGE SCALE GENOMIC DNA]</scope>
    <source>
        <strain evidence="3 4">N2-46</strain>
    </source>
</reference>
<dbReference type="InterPro" id="IPR036779">
    <property type="entry name" value="LysM_dom_sf"/>
</dbReference>
<evidence type="ECO:0000259" key="2">
    <source>
        <dbReference type="PROSITE" id="PS51782"/>
    </source>
</evidence>
<dbReference type="Pfam" id="PF01464">
    <property type="entry name" value="SLT"/>
    <property type="match status" value="1"/>
</dbReference>
<dbReference type="CDD" id="cd00254">
    <property type="entry name" value="LT-like"/>
    <property type="match status" value="1"/>
</dbReference>
<feature type="region of interest" description="Disordered" evidence="1">
    <location>
        <begin position="185"/>
        <end position="218"/>
    </location>
</feature>